<organism evidence="1 2">
    <name type="scientific">Cryptolaemus montrouzieri</name>
    <dbReference type="NCBI Taxonomy" id="559131"/>
    <lineage>
        <taxon>Eukaryota</taxon>
        <taxon>Metazoa</taxon>
        <taxon>Ecdysozoa</taxon>
        <taxon>Arthropoda</taxon>
        <taxon>Hexapoda</taxon>
        <taxon>Insecta</taxon>
        <taxon>Pterygota</taxon>
        <taxon>Neoptera</taxon>
        <taxon>Endopterygota</taxon>
        <taxon>Coleoptera</taxon>
        <taxon>Polyphaga</taxon>
        <taxon>Cucujiformia</taxon>
        <taxon>Coccinelloidea</taxon>
        <taxon>Coccinellidae</taxon>
        <taxon>Scymninae</taxon>
        <taxon>Scymnini</taxon>
        <taxon>Cryptolaemus</taxon>
    </lineage>
</organism>
<keyword evidence="2" id="KW-1185">Reference proteome</keyword>
<dbReference type="PANTHER" id="PTHR47326">
    <property type="entry name" value="TRANSPOSABLE ELEMENT TC3 TRANSPOSASE-LIKE PROTEIN"/>
    <property type="match status" value="1"/>
</dbReference>
<feature type="non-terminal residue" evidence="1">
    <location>
        <position position="1"/>
    </location>
</feature>
<name>A0ABD2MZH0_9CUCU</name>
<dbReference type="AlphaFoldDB" id="A0ABD2MZH0"/>
<sequence length="82" mass="9819">HLWSYENPRAILKRRSQYKFSVSAWCAFHNNRLIGPHVFNETLNGERFLEFLRNDLHRLMAEGNMRGFIFHHDGQVLITHVQ</sequence>
<accession>A0ABD2MZH0</accession>
<gene>
    <name evidence="1" type="ORF">HHI36_022269</name>
</gene>
<proteinExistence type="predicted"/>
<dbReference type="Gene3D" id="3.30.420.10">
    <property type="entry name" value="Ribonuclease H-like superfamily/Ribonuclease H"/>
    <property type="match status" value="1"/>
</dbReference>
<dbReference type="InterPro" id="IPR036397">
    <property type="entry name" value="RNaseH_sf"/>
</dbReference>
<protein>
    <submittedName>
        <fullName evidence="1">Uncharacterized protein</fullName>
    </submittedName>
</protein>
<comment type="caution">
    <text evidence="1">The sequence shown here is derived from an EMBL/GenBank/DDBJ whole genome shotgun (WGS) entry which is preliminary data.</text>
</comment>
<evidence type="ECO:0000313" key="1">
    <source>
        <dbReference type="EMBL" id="KAL3271799.1"/>
    </source>
</evidence>
<dbReference type="PANTHER" id="PTHR47326:SF1">
    <property type="entry name" value="HTH PSQ-TYPE DOMAIN-CONTAINING PROTEIN"/>
    <property type="match status" value="1"/>
</dbReference>
<dbReference type="EMBL" id="JABFTP020000042">
    <property type="protein sequence ID" value="KAL3271799.1"/>
    <property type="molecule type" value="Genomic_DNA"/>
</dbReference>
<dbReference type="Proteomes" id="UP001516400">
    <property type="component" value="Unassembled WGS sequence"/>
</dbReference>
<evidence type="ECO:0000313" key="2">
    <source>
        <dbReference type="Proteomes" id="UP001516400"/>
    </source>
</evidence>
<reference evidence="1 2" key="1">
    <citation type="journal article" date="2021" name="BMC Biol.">
        <title>Horizontally acquired antibacterial genes associated with adaptive radiation of ladybird beetles.</title>
        <authorList>
            <person name="Li H.S."/>
            <person name="Tang X.F."/>
            <person name="Huang Y.H."/>
            <person name="Xu Z.Y."/>
            <person name="Chen M.L."/>
            <person name="Du X.Y."/>
            <person name="Qiu B.Y."/>
            <person name="Chen P.T."/>
            <person name="Zhang W."/>
            <person name="Slipinski A."/>
            <person name="Escalona H.E."/>
            <person name="Waterhouse R.M."/>
            <person name="Zwick A."/>
            <person name="Pang H."/>
        </authorList>
    </citation>
    <scope>NUCLEOTIDE SEQUENCE [LARGE SCALE GENOMIC DNA]</scope>
    <source>
        <strain evidence="1">SYSU2018</strain>
    </source>
</reference>